<evidence type="ECO:0000313" key="4">
    <source>
        <dbReference type="Proteomes" id="UP000619479"/>
    </source>
</evidence>
<feature type="transmembrane region" description="Helical" evidence="2">
    <location>
        <begin position="6"/>
        <end position="30"/>
    </location>
</feature>
<evidence type="ECO:0000313" key="3">
    <source>
        <dbReference type="EMBL" id="GID68974.1"/>
    </source>
</evidence>
<evidence type="ECO:0000256" key="2">
    <source>
        <dbReference type="SAM" id="Phobius"/>
    </source>
</evidence>
<protein>
    <submittedName>
        <fullName evidence="3">Uncharacterized protein</fullName>
    </submittedName>
</protein>
<sequence>MSRQPVVSRAAIVAAVGLIVALLSHFGIAIPEDIREGVIEVLAVAAPLVAAYWARGHVTPTADPRAEDGTPLVPASTTAGQDATAEDASAGVPPAPVE</sequence>
<comment type="caution">
    <text evidence="3">The sequence shown here is derived from an EMBL/GenBank/DDBJ whole genome shotgun (WGS) entry which is preliminary data.</text>
</comment>
<dbReference type="RefSeq" id="WP_203750231.1">
    <property type="nucleotide sequence ID" value="NZ_BAAAUC010000001.1"/>
</dbReference>
<proteinExistence type="predicted"/>
<organism evidence="3 4">
    <name type="scientific">Actinoplanes cyaneus</name>
    <dbReference type="NCBI Taxonomy" id="52696"/>
    <lineage>
        <taxon>Bacteria</taxon>
        <taxon>Bacillati</taxon>
        <taxon>Actinomycetota</taxon>
        <taxon>Actinomycetes</taxon>
        <taxon>Micromonosporales</taxon>
        <taxon>Micromonosporaceae</taxon>
        <taxon>Actinoplanes</taxon>
    </lineage>
</organism>
<keyword evidence="2" id="KW-0812">Transmembrane</keyword>
<name>A0A919MAV4_9ACTN</name>
<keyword evidence="2" id="KW-1133">Transmembrane helix</keyword>
<dbReference type="EMBL" id="BOMH01000056">
    <property type="protein sequence ID" value="GID68974.1"/>
    <property type="molecule type" value="Genomic_DNA"/>
</dbReference>
<evidence type="ECO:0000256" key="1">
    <source>
        <dbReference type="SAM" id="MobiDB-lite"/>
    </source>
</evidence>
<keyword evidence="2" id="KW-0472">Membrane</keyword>
<keyword evidence="4" id="KW-1185">Reference proteome</keyword>
<feature type="region of interest" description="Disordered" evidence="1">
    <location>
        <begin position="59"/>
        <end position="98"/>
    </location>
</feature>
<dbReference type="Proteomes" id="UP000619479">
    <property type="component" value="Unassembled WGS sequence"/>
</dbReference>
<gene>
    <name evidence="3" type="ORF">Acy02nite_68550</name>
</gene>
<accession>A0A919MAV4</accession>
<dbReference type="AlphaFoldDB" id="A0A919MAV4"/>
<reference evidence="3" key="1">
    <citation type="submission" date="2021-01" db="EMBL/GenBank/DDBJ databases">
        <title>Whole genome shotgun sequence of Actinoplanes cyaneus NBRC 14990.</title>
        <authorList>
            <person name="Komaki H."/>
            <person name="Tamura T."/>
        </authorList>
    </citation>
    <scope>NUCLEOTIDE SEQUENCE</scope>
    <source>
        <strain evidence="3">NBRC 14990</strain>
    </source>
</reference>